<dbReference type="AlphaFoldDB" id="A0A5C5RPR4"/>
<organism evidence="7 8">
    <name type="scientific">Tsukamurella sputi</name>
    <dbReference type="NCBI Taxonomy" id="2591848"/>
    <lineage>
        <taxon>Bacteria</taxon>
        <taxon>Bacillati</taxon>
        <taxon>Actinomycetota</taxon>
        <taxon>Actinomycetes</taxon>
        <taxon>Mycobacteriales</taxon>
        <taxon>Tsukamurellaceae</taxon>
        <taxon>Tsukamurella</taxon>
    </lineage>
</organism>
<dbReference type="PRINTS" id="PR00039">
    <property type="entry name" value="HTHLYSR"/>
</dbReference>
<keyword evidence="4" id="KW-0010">Activator</keyword>
<dbReference type="PANTHER" id="PTHR30346">
    <property type="entry name" value="TRANSCRIPTIONAL DUAL REGULATOR HCAR-RELATED"/>
    <property type="match status" value="1"/>
</dbReference>
<dbReference type="InterPro" id="IPR036390">
    <property type="entry name" value="WH_DNA-bd_sf"/>
</dbReference>
<dbReference type="RefSeq" id="WP_146432584.1">
    <property type="nucleotide sequence ID" value="NZ_VIGV01000002.1"/>
</dbReference>
<protein>
    <submittedName>
        <fullName evidence="7">LysR family transcriptional regulator</fullName>
    </submittedName>
</protein>
<evidence type="ECO:0000256" key="5">
    <source>
        <dbReference type="ARBA" id="ARBA00023163"/>
    </source>
</evidence>
<dbReference type="FunFam" id="1.10.10.10:FF:000001">
    <property type="entry name" value="LysR family transcriptional regulator"/>
    <property type="match status" value="1"/>
</dbReference>
<evidence type="ECO:0000256" key="3">
    <source>
        <dbReference type="ARBA" id="ARBA00023125"/>
    </source>
</evidence>
<comment type="similarity">
    <text evidence="1">Belongs to the LysR transcriptional regulatory family.</text>
</comment>
<dbReference type="InterPro" id="IPR000847">
    <property type="entry name" value="LysR_HTH_N"/>
</dbReference>
<evidence type="ECO:0000313" key="8">
    <source>
        <dbReference type="Proteomes" id="UP000319792"/>
    </source>
</evidence>
<comment type="caution">
    <text evidence="7">The sequence shown here is derived from an EMBL/GenBank/DDBJ whole genome shotgun (WGS) entry which is preliminary data.</text>
</comment>
<name>A0A5C5RPR4_9ACTN</name>
<keyword evidence="3" id="KW-0238">DNA-binding</keyword>
<feature type="domain" description="HTH lysR-type" evidence="6">
    <location>
        <begin position="1"/>
        <end position="58"/>
    </location>
</feature>
<dbReference type="GO" id="GO:0003700">
    <property type="term" value="F:DNA-binding transcription factor activity"/>
    <property type="evidence" value="ECO:0007669"/>
    <property type="project" value="InterPro"/>
</dbReference>
<evidence type="ECO:0000256" key="2">
    <source>
        <dbReference type="ARBA" id="ARBA00023015"/>
    </source>
</evidence>
<evidence type="ECO:0000259" key="6">
    <source>
        <dbReference type="PROSITE" id="PS50931"/>
    </source>
</evidence>
<dbReference type="SUPFAM" id="SSF53850">
    <property type="entry name" value="Periplasmic binding protein-like II"/>
    <property type="match status" value="1"/>
</dbReference>
<dbReference type="GO" id="GO:0032993">
    <property type="term" value="C:protein-DNA complex"/>
    <property type="evidence" value="ECO:0007669"/>
    <property type="project" value="TreeGrafter"/>
</dbReference>
<dbReference type="InterPro" id="IPR005119">
    <property type="entry name" value="LysR_subst-bd"/>
</dbReference>
<keyword evidence="2" id="KW-0805">Transcription regulation</keyword>
<sequence length="298" mass="31530">MEIWHLRYFVAVAEEGTIARAAERLHMAASPLSRRIRDLEKELGAALFFRRHHHLDLTPRGAELLPRACDVLARFDAIAGSAAPARMTVGIAPDVSGPARDLVLSAIGDACPGVEVVLSPAHTGPLLSAIRAGDVDLAVAHGPIHERGIDAILLERRPTYVVVGRGTAFGARSSVRLSELADLAFASIDSTAAPALYGRLDETLRAAGVHRRAAVADSNFAGVAQLVAAGQAFTFSTRDTGTTARLLRDEDVVFLEVDGGGDLSTYATWSTSRTASDPRLRDAITAIRRAVDGAVSPS</sequence>
<reference evidence="7 8" key="1">
    <citation type="submission" date="2019-06" db="EMBL/GenBank/DDBJ databases">
        <authorList>
            <person name="Teng J.L.L."/>
            <person name="Lee H.H."/>
            <person name="Lau S.K.P."/>
            <person name="Woo P.C.Y."/>
        </authorList>
    </citation>
    <scope>NUCLEOTIDE SEQUENCE [LARGE SCALE GENOMIC DNA]</scope>
    <source>
        <strain evidence="7 8">HKU70</strain>
    </source>
</reference>
<reference evidence="7 8" key="2">
    <citation type="submission" date="2019-08" db="EMBL/GenBank/DDBJ databases">
        <title>Tsukamurella conjunctivitidis sp. nov., Tsukamurella assacharolytica sp. nov. and Tsukamurella sputae sp. nov. isolated from patients with conjunctivitis, bacteraemia (lymphoma) and respiratory infection (sputum) in Hong Kong.</title>
        <authorList>
            <person name="Fok K.M.N."/>
            <person name="Fong J.Y.H."/>
        </authorList>
    </citation>
    <scope>NUCLEOTIDE SEQUENCE [LARGE SCALE GENOMIC DNA]</scope>
    <source>
        <strain evidence="7 8">HKU70</strain>
    </source>
</reference>
<dbReference type="OrthoDB" id="3176554at2"/>
<accession>A0A5C5RPR4</accession>
<evidence type="ECO:0000256" key="4">
    <source>
        <dbReference type="ARBA" id="ARBA00023159"/>
    </source>
</evidence>
<dbReference type="Proteomes" id="UP000319792">
    <property type="component" value="Unassembled WGS sequence"/>
</dbReference>
<dbReference type="Pfam" id="PF03466">
    <property type="entry name" value="LysR_substrate"/>
    <property type="match status" value="1"/>
</dbReference>
<dbReference type="SUPFAM" id="SSF46785">
    <property type="entry name" value="Winged helix' DNA-binding domain"/>
    <property type="match status" value="1"/>
</dbReference>
<dbReference type="Gene3D" id="3.40.190.10">
    <property type="entry name" value="Periplasmic binding protein-like II"/>
    <property type="match status" value="2"/>
</dbReference>
<dbReference type="PROSITE" id="PS50931">
    <property type="entry name" value="HTH_LYSR"/>
    <property type="match status" value="1"/>
</dbReference>
<proteinExistence type="inferred from homology"/>
<keyword evidence="5" id="KW-0804">Transcription</keyword>
<dbReference type="Pfam" id="PF00126">
    <property type="entry name" value="HTH_1"/>
    <property type="match status" value="1"/>
</dbReference>
<dbReference type="Gene3D" id="1.10.10.10">
    <property type="entry name" value="Winged helix-like DNA-binding domain superfamily/Winged helix DNA-binding domain"/>
    <property type="match status" value="1"/>
</dbReference>
<dbReference type="GO" id="GO:0003677">
    <property type="term" value="F:DNA binding"/>
    <property type="evidence" value="ECO:0007669"/>
    <property type="project" value="UniProtKB-KW"/>
</dbReference>
<evidence type="ECO:0000256" key="1">
    <source>
        <dbReference type="ARBA" id="ARBA00009437"/>
    </source>
</evidence>
<dbReference type="EMBL" id="VIGV01000002">
    <property type="protein sequence ID" value="TWS24986.1"/>
    <property type="molecule type" value="Genomic_DNA"/>
</dbReference>
<dbReference type="InterPro" id="IPR036388">
    <property type="entry name" value="WH-like_DNA-bd_sf"/>
</dbReference>
<dbReference type="PANTHER" id="PTHR30346:SF28">
    <property type="entry name" value="HTH-TYPE TRANSCRIPTIONAL REGULATOR CYNR"/>
    <property type="match status" value="1"/>
</dbReference>
<evidence type="ECO:0000313" key="7">
    <source>
        <dbReference type="EMBL" id="TWS24986.1"/>
    </source>
</evidence>
<keyword evidence="8" id="KW-1185">Reference proteome</keyword>
<gene>
    <name evidence="7" type="ORF">FK268_07045</name>
</gene>